<dbReference type="InterPro" id="IPR001452">
    <property type="entry name" value="SH3_domain"/>
</dbReference>
<dbReference type="PANTHER" id="PTHR19969:SF5">
    <property type="entry name" value="CRK-LIKE PROTEIN"/>
    <property type="match status" value="1"/>
</dbReference>
<dbReference type="GO" id="GO:0035591">
    <property type="term" value="F:signaling adaptor activity"/>
    <property type="evidence" value="ECO:0007669"/>
    <property type="project" value="TreeGrafter"/>
</dbReference>
<dbReference type="InterPro" id="IPR036860">
    <property type="entry name" value="SH2_dom_sf"/>
</dbReference>
<proteinExistence type="predicted"/>
<dbReference type="GO" id="GO:0030971">
    <property type="term" value="F:receptor tyrosine kinase binding"/>
    <property type="evidence" value="ECO:0007669"/>
    <property type="project" value="TreeGrafter"/>
</dbReference>
<dbReference type="GO" id="GO:0016477">
    <property type="term" value="P:cell migration"/>
    <property type="evidence" value="ECO:0007669"/>
    <property type="project" value="TreeGrafter"/>
</dbReference>
<feature type="domain" description="SH3" evidence="7">
    <location>
        <begin position="109"/>
        <end position="169"/>
    </location>
</feature>
<keyword evidence="2 3" id="KW-0727">SH2 domain</keyword>
<dbReference type="InterPro" id="IPR035457">
    <property type="entry name" value="CRK_SH3_N"/>
</dbReference>
<organism evidence="8">
    <name type="scientific">Notodromas monacha</name>
    <dbReference type="NCBI Taxonomy" id="399045"/>
    <lineage>
        <taxon>Eukaryota</taxon>
        <taxon>Metazoa</taxon>
        <taxon>Ecdysozoa</taxon>
        <taxon>Arthropoda</taxon>
        <taxon>Crustacea</taxon>
        <taxon>Oligostraca</taxon>
        <taxon>Ostracoda</taxon>
        <taxon>Podocopa</taxon>
        <taxon>Podocopida</taxon>
        <taxon>Cypridocopina</taxon>
        <taxon>Cypridoidea</taxon>
        <taxon>Cyprididae</taxon>
        <taxon>Notodromas</taxon>
    </lineage>
</organism>
<evidence type="ECO:0000256" key="1">
    <source>
        <dbReference type="ARBA" id="ARBA00022443"/>
    </source>
</evidence>
<dbReference type="Pfam" id="PF07653">
    <property type="entry name" value="SH3_2"/>
    <property type="match status" value="1"/>
</dbReference>
<dbReference type="CDD" id="cd11758">
    <property type="entry name" value="SH3_CRK_N"/>
    <property type="match status" value="1"/>
</dbReference>
<dbReference type="GO" id="GO:0007167">
    <property type="term" value="P:enzyme-linked receptor protein signaling pathway"/>
    <property type="evidence" value="ECO:0007669"/>
    <property type="project" value="TreeGrafter"/>
</dbReference>
<feature type="domain" description="SH2" evidence="6">
    <location>
        <begin position="13"/>
        <end position="107"/>
    </location>
</feature>
<protein>
    <recommendedName>
        <fullName evidence="10">Adapter molecule Crk</fullName>
    </recommendedName>
</protein>
<feature type="domain" description="SH3" evidence="7">
    <location>
        <begin position="204"/>
        <end position="265"/>
    </location>
</feature>
<evidence type="ECO:0000259" key="6">
    <source>
        <dbReference type="PROSITE" id="PS50001"/>
    </source>
</evidence>
<accession>A0A7R9BDR8</accession>
<dbReference type="SUPFAM" id="SSF50044">
    <property type="entry name" value="SH3-domain"/>
    <property type="match status" value="2"/>
</dbReference>
<feature type="region of interest" description="Disordered" evidence="5">
    <location>
        <begin position="179"/>
        <end position="205"/>
    </location>
</feature>
<reference evidence="8" key="1">
    <citation type="submission" date="2020-11" db="EMBL/GenBank/DDBJ databases">
        <authorList>
            <person name="Tran Van P."/>
        </authorList>
    </citation>
    <scope>NUCLEOTIDE SEQUENCE</scope>
</reference>
<dbReference type="PROSITE" id="PS50002">
    <property type="entry name" value="SH3"/>
    <property type="match status" value="2"/>
</dbReference>
<evidence type="ECO:0000256" key="4">
    <source>
        <dbReference type="PROSITE-ProRule" id="PRU00192"/>
    </source>
</evidence>
<keyword evidence="9" id="KW-1185">Reference proteome</keyword>
<dbReference type="GO" id="GO:1902531">
    <property type="term" value="P:regulation of intracellular signal transduction"/>
    <property type="evidence" value="ECO:0007669"/>
    <property type="project" value="UniProtKB-ARBA"/>
</dbReference>
<evidence type="ECO:0000256" key="5">
    <source>
        <dbReference type="SAM" id="MobiDB-lite"/>
    </source>
</evidence>
<dbReference type="PROSITE" id="PS50001">
    <property type="entry name" value="SH2"/>
    <property type="match status" value="1"/>
</dbReference>
<dbReference type="Proteomes" id="UP000678499">
    <property type="component" value="Unassembled WGS sequence"/>
</dbReference>
<evidence type="ECO:0000313" key="9">
    <source>
        <dbReference type="Proteomes" id="UP000678499"/>
    </source>
</evidence>
<dbReference type="SMART" id="SM00326">
    <property type="entry name" value="SH3"/>
    <property type="match status" value="2"/>
</dbReference>
<dbReference type="InterPro" id="IPR000980">
    <property type="entry name" value="SH2"/>
</dbReference>
<evidence type="ECO:0000256" key="2">
    <source>
        <dbReference type="ARBA" id="ARBA00022999"/>
    </source>
</evidence>
<dbReference type="GO" id="GO:0005737">
    <property type="term" value="C:cytoplasm"/>
    <property type="evidence" value="ECO:0007669"/>
    <property type="project" value="TreeGrafter"/>
</dbReference>
<evidence type="ECO:0000259" key="7">
    <source>
        <dbReference type="PROSITE" id="PS50002"/>
    </source>
</evidence>
<dbReference type="PRINTS" id="PR00452">
    <property type="entry name" value="SH3DOMAIN"/>
</dbReference>
<dbReference type="PRINTS" id="PR00401">
    <property type="entry name" value="SH2DOMAIN"/>
</dbReference>
<evidence type="ECO:0008006" key="10">
    <source>
        <dbReference type="Google" id="ProtNLM"/>
    </source>
</evidence>
<gene>
    <name evidence="8" type="ORF">NMOB1V02_LOCUS1219</name>
</gene>
<dbReference type="InterPro" id="IPR051184">
    <property type="entry name" value="Tyrosine-phos_adapter"/>
</dbReference>
<dbReference type="Pfam" id="PF00018">
    <property type="entry name" value="SH3_1"/>
    <property type="match status" value="1"/>
</dbReference>
<name>A0A7R9BDR8_9CRUS</name>
<evidence type="ECO:0000313" key="8">
    <source>
        <dbReference type="EMBL" id="CAD7273326.1"/>
    </source>
</evidence>
<dbReference type="Gene3D" id="3.30.505.10">
    <property type="entry name" value="SH2 domain"/>
    <property type="match status" value="1"/>
</dbReference>
<evidence type="ECO:0000256" key="3">
    <source>
        <dbReference type="PROSITE-ProRule" id="PRU00191"/>
    </source>
</evidence>
<dbReference type="SMART" id="SM00252">
    <property type="entry name" value="SH2"/>
    <property type="match status" value="1"/>
</dbReference>
<dbReference type="CDD" id="cd09926">
    <property type="entry name" value="SH2_CRK_like"/>
    <property type="match status" value="1"/>
</dbReference>
<keyword evidence="1 4" id="KW-0728">SH3 domain</keyword>
<dbReference type="GO" id="GO:0048468">
    <property type="term" value="P:cell development"/>
    <property type="evidence" value="ECO:0007669"/>
    <property type="project" value="UniProtKB-ARBA"/>
</dbReference>
<dbReference type="Pfam" id="PF00017">
    <property type="entry name" value="SH2"/>
    <property type="match status" value="1"/>
</dbReference>
<dbReference type="PANTHER" id="PTHR19969">
    <property type="entry name" value="SH2-SH3 ADAPTOR PROTEIN-RELATED"/>
    <property type="match status" value="1"/>
</dbReference>
<dbReference type="AlphaFoldDB" id="A0A7R9BDR8"/>
<dbReference type="EMBL" id="OA882155">
    <property type="protein sequence ID" value="CAD7273326.1"/>
    <property type="molecule type" value="Genomic_DNA"/>
</dbReference>
<dbReference type="SUPFAM" id="SSF55550">
    <property type="entry name" value="SH2 domain"/>
    <property type="match status" value="1"/>
</dbReference>
<dbReference type="InterPro" id="IPR036028">
    <property type="entry name" value="SH3-like_dom_sf"/>
</dbReference>
<dbReference type="OrthoDB" id="9204160at2759"/>
<dbReference type="Gene3D" id="2.30.30.40">
    <property type="entry name" value="SH3 Domains"/>
    <property type="match status" value="2"/>
</dbReference>
<dbReference type="EMBL" id="CAJPEX010000118">
    <property type="protein sequence ID" value="CAG0913478.1"/>
    <property type="molecule type" value="Genomic_DNA"/>
</dbReference>
<sequence length="277" mass="31773">MASTFDVLDRDSWYHGPMSRAEATQILDREREGGVFLVRDSTSMKGDYVLCVKEDNKVSHYIINRVPDDDNQKCVYRIGDQTFPDLPELLNFYKLHYLDTTPLTRPAKKKIERVIAKYDFEGNDPDDLPFKKGELLEVLTKDEEQWWTARNSIGQRGSIPVPYVQKVNDSMLAQISNDSMSTSATQDSNDEEFSKPNSRRSERKLPCFARVKQERIPNAYDKTALKLKVGDIVRVTKMNMTGSWEGEIDGRKGYFPFNHVELLDDPSPDGVSKSDEM</sequence>